<dbReference type="PROSITE" id="PS50889">
    <property type="entry name" value="S4"/>
    <property type="match status" value="1"/>
</dbReference>
<evidence type="ECO:0000259" key="8">
    <source>
        <dbReference type="SMART" id="SM00363"/>
    </source>
</evidence>
<dbReference type="Pfam" id="PF00849">
    <property type="entry name" value="PseudoU_synth_2"/>
    <property type="match status" value="1"/>
</dbReference>
<dbReference type="Gene3D" id="3.30.70.1560">
    <property type="entry name" value="Alpha-L RNA-binding motif"/>
    <property type="match status" value="1"/>
</dbReference>
<comment type="function">
    <text evidence="5">Responsible for synthesis of pseudouridine from uracil-2605 in 23S ribosomal RNA.</text>
</comment>
<feature type="domain" description="RNA-binding S4" evidence="8">
    <location>
        <begin position="3"/>
        <end position="70"/>
    </location>
</feature>
<dbReference type="OrthoDB" id="9807213at2"/>
<dbReference type="eggNOG" id="COG1187">
    <property type="taxonomic scope" value="Bacteria"/>
</dbReference>
<evidence type="ECO:0000313" key="9">
    <source>
        <dbReference type="EMBL" id="AEO08080.1"/>
    </source>
</evidence>
<dbReference type="PANTHER" id="PTHR47683">
    <property type="entry name" value="PSEUDOURIDINE SYNTHASE FAMILY PROTEIN-RELATED"/>
    <property type="match status" value="1"/>
</dbReference>
<dbReference type="HOGENOM" id="CLU_024979_1_1_6"/>
<accession>G2LPE3</accession>
<dbReference type="CDD" id="cd00165">
    <property type="entry name" value="S4"/>
    <property type="match status" value="1"/>
</dbReference>
<dbReference type="GO" id="GO:0160139">
    <property type="term" value="F:23S rRNA pseudouridine(2605) synthase activity"/>
    <property type="evidence" value="ECO:0007669"/>
    <property type="project" value="UniProtKB-EC"/>
</dbReference>
<evidence type="ECO:0000256" key="3">
    <source>
        <dbReference type="ARBA" id="ARBA00023235"/>
    </source>
</evidence>
<evidence type="ECO:0000313" key="10">
    <source>
        <dbReference type="Proteomes" id="UP000006139"/>
    </source>
</evidence>
<dbReference type="KEGG" id="buh:BUAMB_263"/>
<keyword evidence="2 6" id="KW-0694">RNA-binding</keyword>
<dbReference type="PATRIC" id="fig|1005057.4.peg.250"/>
<dbReference type="CDD" id="cd02556">
    <property type="entry name" value="PseudoU_synth_RluB"/>
    <property type="match status" value="1"/>
</dbReference>
<name>G2LPE3_BUCUM</name>
<dbReference type="SMART" id="SM00363">
    <property type="entry name" value="S4"/>
    <property type="match status" value="1"/>
</dbReference>
<dbReference type="EC" id="5.4.99.-" evidence="7"/>
<reference evidence="9 10" key="1">
    <citation type="journal article" date="2011" name="PLoS Genet.">
        <title>Sequence conservation and functional constraint on intergenic spacers in reduced genomes of the obligate symbiont buchnera.</title>
        <authorList>
            <person name="Degnan P.H."/>
            <person name="Ochman H."/>
            <person name="Moran N.A."/>
        </authorList>
    </citation>
    <scope>NUCLEOTIDE SEQUENCE [LARGE SCALE GENOMIC DNA]</scope>
    <source>
        <strain evidence="9 10">Ua</strain>
    </source>
</reference>
<dbReference type="SUPFAM" id="SSF55120">
    <property type="entry name" value="Pseudouridine synthase"/>
    <property type="match status" value="1"/>
</dbReference>
<evidence type="ECO:0000256" key="6">
    <source>
        <dbReference type="PROSITE-ProRule" id="PRU00182"/>
    </source>
</evidence>
<protein>
    <recommendedName>
        <fullName evidence="7">Pseudouridine synthase</fullName>
        <ecNumber evidence="7">5.4.99.-</ecNumber>
    </recommendedName>
</protein>
<dbReference type="STRING" id="1005057.BUAMB_263"/>
<dbReference type="NCBIfam" id="TIGR00093">
    <property type="entry name" value="pseudouridine synthase"/>
    <property type="match status" value="1"/>
</dbReference>
<dbReference type="InterPro" id="IPR042092">
    <property type="entry name" value="PsdUridine_s_RsuA/RluB/E/F_cat"/>
</dbReference>
<comment type="catalytic activity">
    <reaction evidence="4">
        <text>uridine(2605) in 23S rRNA = pseudouridine(2605) in 23S rRNA</text>
        <dbReference type="Rhea" id="RHEA:42520"/>
        <dbReference type="Rhea" id="RHEA-COMP:10095"/>
        <dbReference type="Rhea" id="RHEA-COMP:10096"/>
        <dbReference type="ChEBI" id="CHEBI:65314"/>
        <dbReference type="ChEBI" id="CHEBI:65315"/>
        <dbReference type="EC" id="5.4.99.22"/>
    </reaction>
</comment>
<dbReference type="EMBL" id="CP002648">
    <property type="protein sequence ID" value="AEO08080.1"/>
    <property type="molecule type" value="Genomic_DNA"/>
</dbReference>
<dbReference type="GO" id="GO:0000455">
    <property type="term" value="P:enzyme-directed rRNA pseudouridine synthesis"/>
    <property type="evidence" value="ECO:0007669"/>
    <property type="project" value="UniProtKB-ARBA"/>
</dbReference>
<gene>
    <name evidence="9" type="primary">rluB</name>
    <name evidence="9" type="ORF">BUAMB_263</name>
</gene>
<dbReference type="RefSeq" id="WP_014499984.1">
    <property type="nucleotide sequence ID" value="NC_017259.1"/>
</dbReference>
<dbReference type="GO" id="GO:0003723">
    <property type="term" value="F:RNA binding"/>
    <property type="evidence" value="ECO:0007669"/>
    <property type="project" value="UniProtKB-KW"/>
</dbReference>
<evidence type="ECO:0000256" key="7">
    <source>
        <dbReference type="RuleBase" id="RU003887"/>
    </source>
</evidence>
<dbReference type="PROSITE" id="PS01149">
    <property type="entry name" value="PSI_RSU"/>
    <property type="match status" value="1"/>
</dbReference>
<sequence>MSEKIQKFLSHLGYASRRGIEKMILNESISLNGKKVIIGQRVNCKNPGQIIIKGKMISIKNNKFKTKVILYNKPEGEICTKHDTKNRNTVFNKLPLLDINRWVSVGRLDINTTGLLLFTNNGHLANKLMHPKNNIEREYYIRVFGNVDNKIINILKHGVKIKTGYAAFKSIEPMHNRILSQNKWFKAVLCEGKNREIRYMWQKVKCQVNRLIRVRYGNIVLPKTLKPGHWIKVNSVLLDHLFKLTSFQE</sequence>
<organism evidence="9 10">
    <name type="scientific">Buchnera aphidicola str. Ua</name>
    <name type="common">Uroleucon ambrosiae</name>
    <dbReference type="NCBI Taxonomy" id="1005057"/>
    <lineage>
        <taxon>Bacteria</taxon>
        <taxon>Pseudomonadati</taxon>
        <taxon>Pseudomonadota</taxon>
        <taxon>Gammaproteobacteria</taxon>
        <taxon>Enterobacterales</taxon>
        <taxon>Erwiniaceae</taxon>
        <taxon>Buchnera</taxon>
    </lineage>
</organism>
<dbReference type="InterPro" id="IPR002942">
    <property type="entry name" value="S4_RNA-bd"/>
</dbReference>
<evidence type="ECO:0000256" key="5">
    <source>
        <dbReference type="ARBA" id="ARBA00037383"/>
    </source>
</evidence>
<evidence type="ECO:0000256" key="1">
    <source>
        <dbReference type="ARBA" id="ARBA00008348"/>
    </source>
</evidence>
<dbReference type="Gene3D" id="3.10.290.10">
    <property type="entry name" value="RNA-binding S4 domain"/>
    <property type="match status" value="1"/>
</dbReference>
<dbReference type="Gene3D" id="3.30.70.580">
    <property type="entry name" value="Pseudouridine synthase I, catalytic domain, N-terminal subdomain"/>
    <property type="match status" value="1"/>
</dbReference>
<dbReference type="InterPro" id="IPR050343">
    <property type="entry name" value="RsuA_PseudoU_synthase"/>
</dbReference>
<dbReference type="AlphaFoldDB" id="G2LPE3"/>
<dbReference type="InterPro" id="IPR018496">
    <property type="entry name" value="PsdUridine_synth_RsuA/RluB_CS"/>
</dbReference>
<dbReference type="PANTHER" id="PTHR47683:SF3">
    <property type="entry name" value="RIBOSOMAL LARGE SUBUNIT PSEUDOURIDINE SYNTHASE B"/>
    <property type="match status" value="1"/>
</dbReference>
<dbReference type="SUPFAM" id="SSF55174">
    <property type="entry name" value="Alpha-L RNA-binding motif"/>
    <property type="match status" value="1"/>
</dbReference>
<dbReference type="InterPro" id="IPR036986">
    <property type="entry name" value="S4_RNA-bd_sf"/>
</dbReference>
<comment type="similarity">
    <text evidence="1 7">Belongs to the pseudouridine synthase RsuA family.</text>
</comment>
<proteinExistence type="inferred from homology"/>
<dbReference type="InterPro" id="IPR000748">
    <property type="entry name" value="PsdUridine_synth_RsuA/RluB/E/F"/>
</dbReference>
<evidence type="ECO:0000256" key="2">
    <source>
        <dbReference type="ARBA" id="ARBA00022884"/>
    </source>
</evidence>
<keyword evidence="3 7" id="KW-0413">Isomerase</keyword>
<evidence type="ECO:0000256" key="4">
    <source>
        <dbReference type="ARBA" id="ARBA00036944"/>
    </source>
</evidence>
<dbReference type="InterPro" id="IPR020103">
    <property type="entry name" value="PsdUridine_synth_cat_dom_sf"/>
</dbReference>
<dbReference type="Proteomes" id="UP000006139">
    <property type="component" value="Chromosome"/>
</dbReference>
<dbReference type="InterPro" id="IPR020094">
    <property type="entry name" value="TruA/RsuA/RluB/E/F_N"/>
</dbReference>
<dbReference type="InterPro" id="IPR006145">
    <property type="entry name" value="PsdUridine_synth_RsuA/RluA"/>
</dbReference>